<proteinExistence type="predicted"/>
<sequence>MPAFRVTRAGYPIDSIAVKDPVDTGISYSMRFAEIDACVAAGLDWWMWETNFYPNQIKAEVVMWNKLSKLIYLHTEDARAAKVKK</sequence>
<evidence type="ECO:0000313" key="1">
    <source>
        <dbReference type="EMBL" id="KKM45982.1"/>
    </source>
</evidence>
<dbReference type="AlphaFoldDB" id="A0A0F9IMS7"/>
<gene>
    <name evidence="1" type="ORF">LCGC14_1560100</name>
</gene>
<reference evidence="1" key="1">
    <citation type="journal article" date="2015" name="Nature">
        <title>Complex archaea that bridge the gap between prokaryotes and eukaryotes.</title>
        <authorList>
            <person name="Spang A."/>
            <person name="Saw J.H."/>
            <person name="Jorgensen S.L."/>
            <person name="Zaremba-Niedzwiedzka K."/>
            <person name="Martijn J."/>
            <person name="Lind A.E."/>
            <person name="van Eijk R."/>
            <person name="Schleper C."/>
            <person name="Guy L."/>
            <person name="Ettema T.J."/>
        </authorList>
    </citation>
    <scope>NUCLEOTIDE SEQUENCE</scope>
</reference>
<name>A0A0F9IMS7_9ZZZZ</name>
<protein>
    <submittedName>
        <fullName evidence="1">Uncharacterized protein</fullName>
    </submittedName>
</protein>
<accession>A0A0F9IMS7</accession>
<comment type="caution">
    <text evidence="1">The sequence shown here is derived from an EMBL/GenBank/DDBJ whole genome shotgun (WGS) entry which is preliminary data.</text>
</comment>
<organism evidence="1">
    <name type="scientific">marine sediment metagenome</name>
    <dbReference type="NCBI Taxonomy" id="412755"/>
    <lineage>
        <taxon>unclassified sequences</taxon>
        <taxon>metagenomes</taxon>
        <taxon>ecological metagenomes</taxon>
    </lineage>
</organism>
<dbReference type="EMBL" id="LAZR01012040">
    <property type="protein sequence ID" value="KKM45982.1"/>
    <property type="molecule type" value="Genomic_DNA"/>
</dbReference>